<evidence type="ECO:0000313" key="1">
    <source>
        <dbReference type="EMBL" id="VFJ43116.1"/>
    </source>
</evidence>
<organism evidence="1">
    <name type="scientific">Candidatus Kentrum sp. DK</name>
    <dbReference type="NCBI Taxonomy" id="2126562"/>
    <lineage>
        <taxon>Bacteria</taxon>
        <taxon>Pseudomonadati</taxon>
        <taxon>Pseudomonadota</taxon>
        <taxon>Gammaproteobacteria</taxon>
        <taxon>Candidatus Kentrum</taxon>
    </lineage>
</organism>
<sequence>MLKDAPEDLDSIVYYLVLTYRYDEQTLEKIIRAVHPGEEGKMMSQFAQDIERRVRESALREGMQQGMQQGEHKKAVEMARTLVSKGIATDVISEASGLSEEEIQRLSAIH</sequence>
<dbReference type="AlphaFoldDB" id="A0A450RV98"/>
<gene>
    <name evidence="1" type="ORF">BECKDK2373C_GA0170839_10049</name>
</gene>
<dbReference type="EMBL" id="CAADEY010000004">
    <property type="protein sequence ID" value="VFJ43116.1"/>
    <property type="molecule type" value="Genomic_DNA"/>
</dbReference>
<proteinExistence type="predicted"/>
<reference evidence="1" key="1">
    <citation type="submission" date="2019-02" db="EMBL/GenBank/DDBJ databases">
        <authorList>
            <person name="Gruber-Vodicka R. H."/>
            <person name="Seah K. B. B."/>
        </authorList>
    </citation>
    <scope>NUCLEOTIDE SEQUENCE</scope>
    <source>
        <strain evidence="1">BECK_DK161</strain>
    </source>
</reference>
<evidence type="ECO:0008006" key="2">
    <source>
        <dbReference type="Google" id="ProtNLM"/>
    </source>
</evidence>
<accession>A0A450RV98</accession>
<name>A0A450RV98_9GAMM</name>
<protein>
    <recommendedName>
        <fullName evidence="2">Transposase (putative) YhgA-like domain-containing protein</fullName>
    </recommendedName>
</protein>